<organism evidence="2 3">
    <name type="scientific">Paenibacillus sacheonensis</name>
    <dbReference type="NCBI Taxonomy" id="742054"/>
    <lineage>
        <taxon>Bacteria</taxon>
        <taxon>Bacillati</taxon>
        <taxon>Bacillota</taxon>
        <taxon>Bacilli</taxon>
        <taxon>Bacillales</taxon>
        <taxon>Paenibacillaceae</taxon>
        <taxon>Paenibacillus</taxon>
    </lineage>
</organism>
<sequence>MAKFGLSGKMMAQPGKRDELATLLLEATAAMKDVKDCQVYIVSVLPEEPDAIWITEVWSSAEAHQASLALDTTRAMIQRAKPLIAGFEQQIRHVPLGGIGVTP</sequence>
<dbReference type="InterPro" id="IPR011008">
    <property type="entry name" value="Dimeric_a/b-barrel"/>
</dbReference>
<evidence type="ECO:0000313" key="3">
    <source>
        <dbReference type="Proteomes" id="UP000558113"/>
    </source>
</evidence>
<dbReference type="PROSITE" id="PS51725">
    <property type="entry name" value="ABM"/>
    <property type="match status" value="1"/>
</dbReference>
<dbReference type="Proteomes" id="UP000558113">
    <property type="component" value="Unassembled WGS sequence"/>
</dbReference>
<evidence type="ECO:0000259" key="1">
    <source>
        <dbReference type="PROSITE" id="PS51725"/>
    </source>
</evidence>
<dbReference type="RefSeq" id="WP_161698489.1">
    <property type="nucleotide sequence ID" value="NZ_JAAAMU010000006.1"/>
</dbReference>
<feature type="domain" description="ABM" evidence="1">
    <location>
        <begin position="4"/>
        <end position="94"/>
    </location>
</feature>
<dbReference type="AlphaFoldDB" id="A0A7X4YP82"/>
<dbReference type="SUPFAM" id="SSF54909">
    <property type="entry name" value="Dimeric alpha+beta barrel"/>
    <property type="match status" value="1"/>
</dbReference>
<protein>
    <submittedName>
        <fullName evidence="2">Antibiotic biosynthesis monooxygenase</fullName>
    </submittedName>
</protein>
<dbReference type="InterPro" id="IPR007138">
    <property type="entry name" value="ABM_dom"/>
</dbReference>
<dbReference type="EMBL" id="JAAAMU010000006">
    <property type="protein sequence ID" value="NBC69997.1"/>
    <property type="molecule type" value="Genomic_DNA"/>
</dbReference>
<dbReference type="Gene3D" id="3.30.70.100">
    <property type="match status" value="1"/>
</dbReference>
<evidence type="ECO:0000313" key="2">
    <source>
        <dbReference type="EMBL" id="NBC69997.1"/>
    </source>
</evidence>
<proteinExistence type="predicted"/>
<keyword evidence="2" id="KW-0503">Monooxygenase</keyword>
<keyword evidence="3" id="KW-1185">Reference proteome</keyword>
<gene>
    <name evidence="2" type="ORF">GT003_13450</name>
</gene>
<dbReference type="OrthoDB" id="165368at2"/>
<name>A0A7X4YP82_9BACL</name>
<reference evidence="2 3" key="1">
    <citation type="submission" date="2020-01" db="EMBL/GenBank/DDBJ databases">
        <title>Paenibacillus soybeanensis sp. nov. isolated from the nodules of soybean (Glycine max(L.) Merr).</title>
        <authorList>
            <person name="Wang H."/>
        </authorList>
    </citation>
    <scope>NUCLEOTIDE SEQUENCE [LARGE SCALE GENOMIC DNA]</scope>
    <source>
        <strain evidence="2 3">DSM 23054</strain>
    </source>
</reference>
<comment type="caution">
    <text evidence="2">The sequence shown here is derived from an EMBL/GenBank/DDBJ whole genome shotgun (WGS) entry which is preliminary data.</text>
</comment>
<accession>A0A7X4YP82</accession>
<dbReference type="Pfam" id="PF03992">
    <property type="entry name" value="ABM"/>
    <property type="match status" value="1"/>
</dbReference>
<keyword evidence="2" id="KW-0560">Oxidoreductase</keyword>
<dbReference type="GO" id="GO:0004497">
    <property type="term" value="F:monooxygenase activity"/>
    <property type="evidence" value="ECO:0007669"/>
    <property type="project" value="UniProtKB-KW"/>
</dbReference>